<gene>
    <name evidence="2" type="ORF">CVT23_09550</name>
</gene>
<dbReference type="Gene3D" id="3.30.565.10">
    <property type="entry name" value="Histidine kinase-like ATPase, C-terminal domain"/>
    <property type="match status" value="1"/>
</dbReference>
<organism evidence="2 3">
    <name type="scientific">Minwuia thermotolerans</name>
    <dbReference type="NCBI Taxonomy" id="2056226"/>
    <lineage>
        <taxon>Bacteria</taxon>
        <taxon>Pseudomonadati</taxon>
        <taxon>Pseudomonadota</taxon>
        <taxon>Alphaproteobacteria</taxon>
        <taxon>Minwuiales</taxon>
        <taxon>Minwuiaceae</taxon>
        <taxon>Minwuia</taxon>
    </lineage>
</organism>
<dbReference type="RefSeq" id="WP_109793271.1">
    <property type="nucleotide sequence ID" value="NZ_PHIG01000031.1"/>
</dbReference>
<evidence type="ECO:0000313" key="3">
    <source>
        <dbReference type="Proteomes" id="UP000229498"/>
    </source>
</evidence>
<protein>
    <submittedName>
        <fullName evidence="2">Histidine phosphotransferase</fullName>
    </submittedName>
</protein>
<evidence type="ECO:0000313" key="2">
    <source>
        <dbReference type="EMBL" id="PJK29997.1"/>
    </source>
</evidence>
<dbReference type="GO" id="GO:0016740">
    <property type="term" value="F:transferase activity"/>
    <property type="evidence" value="ECO:0007669"/>
    <property type="project" value="UniProtKB-KW"/>
</dbReference>
<reference evidence="2 3" key="1">
    <citation type="submission" date="2017-11" db="EMBL/GenBank/DDBJ databases">
        <title>Draft genome sequence of Rhizobiales bacterium SY3-13.</title>
        <authorList>
            <person name="Sun C."/>
        </authorList>
    </citation>
    <scope>NUCLEOTIDE SEQUENCE [LARGE SCALE GENOMIC DNA]</scope>
    <source>
        <strain evidence="2 3">SY3-13</strain>
    </source>
</reference>
<dbReference type="InterPro" id="IPR018762">
    <property type="entry name" value="ChpT_C"/>
</dbReference>
<accession>A0A2M9G2P3</accession>
<dbReference type="OrthoDB" id="9803702at2"/>
<keyword evidence="3" id="KW-1185">Reference proteome</keyword>
<sequence>MSADLNFTSLICSRLCHDLVGPVGAISNGIELMEMEDEPEMMKDALDLLKHSAANASRRLKFLRFAFGSSGGDELPLPVRDARQAALDFFTDHRLELIWPDAGSAEPAKGRIRLALNLTMAGAAGLVRGGELTVSVDNDSLTVTGVHDRAALPDAVVEALEGRREAAGGEDARIIESFLARKLADVEGLVLTIEQSPGRFTIAAR</sequence>
<evidence type="ECO:0000259" key="1">
    <source>
        <dbReference type="Pfam" id="PF10090"/>
    </source>
</evidence>
<keyword evidence="2" id="KW-0808">Transferase</keyword>
<dbReference type="InterPro" id="IPR036890">
    <property type="entry name" value="HATPase_C_sf"/>
</dbReference>
<proteinExistence type="predicted"/>
<name>A0A2M9G2P3_9PROT</name>
<dbReference type="Pfam" id="PF10090">
    <property type="entry name" value="HPTransfase"/>
    <property type="match status" value="1"/>
</dbReference>
<feature type="domain" description="Histidine phosphotransferase ChpT C-terminal" evidence="1">
    <location>
        <begin position="80"/>
        <end position="196"/>
    </location>
</feature>
<dbReference type="AlphaFoldDB" id="A0A2M9G2P3"/>
<dbReference type="Proteomes" id="UP000229498">
    <property type="component" value="Unassembled WGS sequence"/>
</dbReference>
<dbReference type="EMBL" id="PHIG01000031">
    <property type="protein sequence ID" value="PJK29997.1"/>
    <property type="molecule type" value="Genomic_DNA"/>
</dbReference>
<comment type="caution">
    <text evidence="2">The sequence shown here is derived from an EMBL/GenBank/DDBJ whole genome shotgun (WGS) entry which is preliminary data.</text>
</comment>
<dbReference type="Gene3D" id="1.10.287.130">
    <property type="match status" value="1"/>
</dbReference>